<dbReference type="InterPro" id="IPR005478">
    <property type="entry name" value="Transketolase_bac-like"/>
</dbReference>
<dbReference type="InterPro" id="IPR033247">
    <property type="entry name" value="Transketolase_fam"/>
</dbReference>
<dbReference type="InterPro" id="IPR009014">
    <property type="entry name" value="Transketo_C/PFOR_II"/>
</dbReference>
<dbReference type="Pfam" id="PF00456">
    <property type="entry name" value="Transketolase_N"/>
    <property type="match status" value="1"/>
</dbReference>
<reference evidence="22" key="1">
    <citation type="submission" date="2015-09" db="EMBL/GenBank/DDBJ databases">
        <authorList>
            <person name="Rodrigo-Torres Lidia"/>
            <person name="Arahal R.David."/>
        </authorList>
    </citation>
    <scope>NUCLEOTIDE SEQUENCE [LARGE SCALE GENOMIC DNA]</scope>
    <source>
        <strain evidence="22">CECT 5114</strain>
    </source>
</reference>
<dbReference type="Pfam" id="PF02779">
    <property type="entry name" value="Transket_pyr"/>
    <property type="match status" value="1"/>
</dbReference>
<comment type="pathway">
    <text evidence="3">Carbohydrate degradation; pentose phosphate pathway.</text>
</comment>
<feature type="binding site" evidence="16">
    <location>
        <position position="467"/>
    </location>
    <ligand>
        <name>substrate</name>
    </ligand>
</feature>
<evidence type="ECO:0000256" key="7">
    <source>
        <dbReference type="ARBA" id="ARBA00013152"/>
    </source>
</evidence>
<dbReference type="SUPFAM" id="SSF52518">
    <property type="entry name" value="Thiamin diphosphate-binding fold (THDP-binding)"/>
    <property type="match status" value="2"/>
</dbReference>
<evidence type="ECO:0000256" key="8">
    <source>
        <dbReference type="ARBA" id="ARBA00022679"/>
    </source>
</evidence>
<feature type="binding site" evidence="17">
    <location>
        <position position="78"/>
    </location>
    <ligand>
        <name>thiamine diphosphate</name>
        <dbReference type="ChEBI" id="CHEBI:58937"/>
    </ligand>
</feature>
<comment type="catalytic activity">
    <reaction evidence="13">
        <text>D-sedoheptulose 7-phosphate + D-glyceraldehyde 3-phosphate = aldehydo-D-ribose 5-phosphate + D-xylulose 5-phosphate</text>
        <dbReference type="Rhea" id="RHEA:10508"/>
        <dbReference type="ChEBI" id="CHEBI:57483"/>
        <dbReference type="ChEBI" id="CHEBI:57737"/>
        <dbReference type="ChEBI" id="CHEBI:58273"/>
        <dbReference type="ChEBI" id="CHEBI:59776"/>
        <dbReference type="EC" id="2.2.1.1"/>
    </reaction>
</comment>
<feature type="binding site" evidence="18">
    <location>
        <position position="197"/>
    </location>
    <ligand>
        <name>Mg(2+)</name>
        <dbReference type="ChEBI" id="CHEBI:18420"/>
    </ligand>
</feature>
<evidence type="ECO:0000256" key="12">
    <source>
        <dbReference type="ARBA" id="ARBA00023052"/>
    </source>
</evidence>
<dbReference type="GO" id="GO:0009052">
    <property type="term" value="P:pentose-phosphate shunt, non-oxidative branch"/>
    <property type="evidence" value="ECO:0007669"/>
    <property type="project" value="UniProtKB-ARBA"/>
</dbReference>
<feature type="binding site" evidence="17">
    <location>
        <position position="166"/>
    </location>
    <ligand>
        <name>thiamine diphosphate</name>
        <dbReference type="ChEBI" id="CHEBI:58937"/>
    </ligand>
</feature>
<accession>A0A0P1ITQ0</accession>
<dbReference type="GO" id="GO:0004802">
    <property type="term" value="F:transketolase activity"/>
    <property type="evidence" value="ECO:0007669"/>
    <property type="project" value="UniProtKB-UniRule"/>
</dbReference>
<dbReference type="GO" id="GO:0005829">
    <property type="term" value="C:cytosol"/>
    <property type="evidence" value="ECO:0007669"/>
    <property type="project" value="TreeGrafter"/>
</dbReference>
<comment type="subunit">
    <text evidence="6">Homodimer.</text>
</comment>
<name>A0A0P1ITQ0_9RHOB</name>
<evidence type="ECO:0000256" key="15">
    <source>
        <dbReference type="PIRSR" id="PIRSR605478-1"/>
    </source>
</evidence>
<evidence type="ECO:0000256" key="17">
    <source>
        <dbReference type="PIRSR" id="PIRSR605478-3"/>
    </source>
</evidence>
<dbReference type="InterPro" id="IPR029061">
    <property type="entry name" value="THDP-binding"/>
</dbReference>
<dbReference type="AlphaFoldDB" id="A0A0P1ITQ0"/>
<feature type="active site" description="Proton donor" evidence="15">
    <location>
        <position position="417"/>
    </location>
</feature>
<feature type="binding site" evidence="18">
    <location>
        <position position="165"/>
    </location>
    <ligand>
        <name>Mg(2+)</name>
        <dbReference type="ChEBI" id="CHEBI:18420"/>
    </ligand>
</feature>
<dbReference type="InterPro" id="IPR055152">
    <property type="entry name" value="Transketolase-like_C_2"/>
</dbReference>
<comment type="pathway">
    <text evidence="4">Carbohydrate biosynthesis; Calvin cycle.</text>
</comment>
<feature type="binding site" evidence="16">
    <location>
        <position position="526"/>
    </location>
    <ligand>
        <name>substrate</name>
    </ligand>
</feature>
<evidence type="ECO:0000256" key="11">
    <source>
        <dbReference type="ARBA" id="ARBA00022842"/>
    </source>
</evidence>
<comment type="cofactor">
    <cofactor evidence="1">
        <name>Ca(2+)</name>
        <dbReference type="ChEBI" id="CHEBI:29108"/>
    </cofactor>
</comment>
<organism evidence="21 22">
    <name type="scientific">Cognatishimia activa</name>
    <dbReference type="NCBI Taxonomy" id="1715691"/>
    <lineage>
        <taxon>Bacteria</taxon>
        <taxon>Pseudomonadati</taxon>
        <taxon>Pseudomonadota</taxon>
        <taxon>Alphaproteobacteria</taxon>
        <taxon>Rhodobacterales</taxon>
        <taxon>Paracoccaceae</taxon>
        <taxon>Cognatishimia</taxon>
    </lineage>
</organism>
<evidence type="ECO:0000259" key="20">
    <source>
        <dbReference type="SMART" id="SM00861"/>
    </source>
</evidence>
<feature type="binding site" evidence="18">
    <location>
        <position position="195"/>
    </location>
    <ligand>
        <name>Mg(2+)</name>
        <dbReference type="ChEBI" id="CHEBI:18420"/>
    </ligand>
</feature>
<evidence type="ECO:0000256" key="9">
    <source>
        <dbReference type="ARBA" id="ARBA00022723"/>
    </source>
</evidence>
<dbReference type="EMBL" id="CYUE01000021">
    <property type="protein sequence ID" value="CUK27011.1"/>
    <property type="molecule type" value="Genomic_DNA"/>
</dbReference>
<dbReference type="SUPFAM" id="SSF52922">
    <property type="entry name" value="TK C-terminal domain-like"/>
    <property type="match status" value="1"/>
</dbReference>
<evidence type="ECO:0000256" key="5">
    <source>
        <dbReference type="ARBA" id="ARBA00007131"/>
    </source>
</evidence>
<gene>
    <name evidence="21" type="primary">tktA</name>
    <name evidence="21" type="ORF">TA5114_02830</name>
</gene>
<evidence type="ECO:0000313" key="22">
    <source>
        <dbReference type="Proteomes" id="UP000051184"/>
    </source>
</evidence>
<sequence length="674" mass="72946">MENADIAALKAKNPDHWMKATAIRALALDAVAAANSGHTGMPIGMADVATVLFEKHLKFDAANPQWPDRDRFILSAGHGSMLIYALLYLSGDKQVTLDQIKNFRQLGALTAGHPENFLIDAVETTTGPLGQGIANSVGFAIAEEIQRAQYGKKIVDHNTYVIAGDGCLMEGISQEAIGIAGRHSLGNLIVFWDNNNITIDGTVELSDKTNQVQRFKASGWHVQEIDGHDPEQIDAAITAAKKTKKPSMIACKTHIALGHAAQDTSKGHGALTDPEQLKAAKDTWGWDYGSFEIPADIKAQWEAIGSRGAAEREAWEARFAEVSGQKQKRFNRAYAMEAPNKLSAVIKALKKEVSEGQPKVATRKSSEMALKVINAVMPETVGGSADLTGSNNTKTDDLGMFDTNNRKGRYIYWGIREHGMASAMNGMALHGGIRPYGGTFMAFTDYARPAMRLAALMKIPTVFVMTHDSIGVGEDGPTHQPVEHVAISRATPNTYVFRPADTVETAEAWEIAVTTKTTPSVMALTRQGLPTVRTEHKLKNLTAQGAYVLADSEGKREAILIATGSEVEIALKARDILQAEGIGTRVVSMPCMELFAEQDESYRRKVLPAGPVRVGIEVGVRQGWDQWLLGERGKNGKADFVGMDSFGASAPAGQLYEKFGVTAENVAEKVKAMF</sequence>
<feature type="binding site" evidence="16">
    <location>
        <position position="479"/>
    </location>
    <ligand>
        <name>substrate</name>
    </ligand>
</feature>
<dbReference type="EC" id="2.2.1.1" evidence="7 14"/>
<evidence type="ECO:0000256" key="3">
    <source>
        <dbReference type="ARBA" id="ARBA00004959"/>
    </source>
</evidence>
<evidence type="ECO:0000256" key="14">
    <source>
        <dbReference type="NCBIfam" id="TIGR00232"/>
    </source>
</evidence>
<dbReference type="Proteomes" id="UP000051184">
    <property type="component" value="Unassembled WGS sequence"/>
</dbReference>
<keyword evidence="22" id="KW-1185">Reference proteome</keyword>
<evidence type="ECO:0000256" key="1">
    <source>
        <dbReference type="ARBA" id="ARBA00001913"/>
    </source>
</evidence>
<feature type="binding site" evidence="16">
    <location>
        <position position="268"/>
    </location>
    <ligand>
        <name>substrate</name>
    </ligand>
</feature>
<dbReference type="CDD" id="cd02012">
    <property type="entry name" value="TPP_TK"/>
    <property type="match status" value="1"/>
</dbReference>
<evidence type="ECO:0000256" key="13">
    <source>
        <dbReference type="ARBA" id="ARBA00049473"/>
    </source>
</evidence>
<dbReference type="SMART" id="SM00861">
    <property type="entry name" value="Transket_pyr"/>
    <property type="match status" value="1"/>
</dbReference>
<comment type="cofactor">
    <cofactor evidence="18">
        <name>Mg(2+)</name>
        <dbReference type="ChEBI" id="CHEBI:18420"/>
    </cofactor>
    <text evidence="18">Binds 1 Mg(2+) ion per subunit. Can also utilize other divalent metal cations, such as Ca(2+), Mn(2+) and Co(2+).</text>
</comment>
<feature type="binding site" evidence="17">
    <location>
        <position position="195"/>
    </location>
    <ligand>
        <name>thiamine diphosphate</name>
        <dbReference type="ChEBI" id="CHEBI:58937"/>
    </ligand>
</feature>
<dbReference type="Pfam" id="PF22613">
    <property type="entry name" value="Transketolase_C_1"/>
    <property type="match status" value="1"/>
</dbReference>
<keyword evidence="12 17" id="KW-0786">Thiamine pyrophosphate</keyword>
<comment type="cofactor">
    <cofactor evidence="2">
        <name>Co(2+)</name>
        <dbReference type="ChEBI" id="CHEBI:48828"/>
    </cofactor>
</comment>
<evidence type="ECO:0000256" key="6">
    <source>
        <dbReference type="ARBA" id="ARBA00011738"/>
    </source>
</evidence>
<proteinExistence type="inferred from homology"/>
<feature type="binding site" evidence="17">
    <location>
        <begin position="127"/>
        <end position="129"/>
    </location>
    <ligand>
        <name>thiamine diphosphate</name>
        <dbReference type="ChEBI" id="CHEBI:58937"/>
    </ligand>
</feature>
<feature type="binding site" evidence="16">
    <location>
        <position position="38"/>
    </location>
    <ligand>
        <name>substrate</name>
    </ligand>
</feature>
<feature type="binding site" evidence="17">
    <location>
        <position position="443"/>
    </location>
    <ligand>
        <name>thiamine diphosphate</name>
        <dbReference type="ChEBI" id="CHEBI:58937"/>
    </ligand>
</feature>
<dbReference type="InterPro" id="IPR020826">
    <property type="entry name" value="Transketolase_BS"/>
</dbReference>
<dbReference type="FunFam" id="3.40.50.970:FF:000004">
    <property type="entry name" value="Transketolase"/>
    <property type="match status" value="1"/>
</dbReference>
<dbReference type="STRING" id="1715691.TA5113_03172"/>
<feature type="site" description="Important for catalytic activity" evidence="19">
    <location>
        <position position="38"/>
    </location>
</feature>
<keyword evidence="8 21" id="KW-0808">Transferase</keyword>
<dbReference type="InterPro" id="IPR005475">
    <property type="entry name" value="Transketolase-like_Pyr-bd"/>
</dbReference>
<dbReference type="CDD" id="cd07033">
    <property type="entry name" value="TPP_PYR_DXS_TK_like"/>
    <property type="match status" value="1"/>
</dbReference>
<evidence type="ECO:0000256" key="19">
    <source>
        <dbReference type="PIRSR" id="PIRSR605478-5"/>
    </source>
</evidence>
<dbReference type="PANTHER" id="PTHR43522:SF2">
    <property type="entry name" value="TRANSKETOLASE 1-RELATED"/>
    <property type="match status" value="1"/>
</dbReference>
<evidence type="ECO:0000256" key="4">
    <source>
        <dbReference type="ARBA" id="ARBA00005215"/>
    </source>
</evidence>
<dbReference type="Gene3D" id="3.40.50.920">
    <property type="match status" value="1"/>
</dbReference>
<feature type="binding site" evidence="17">
    <location>
        <position position="268"/>
    </location>
    <ligand>
        <name>thiamine diphosphate</name>
        <dbReference type="ChEBI" id="CHEBI:58937"/>
    </ligand>
</feature>
<evidence type="ECO:0000256" key="10">
    <source>
        <dbReference type="ARBA" id="ARBA00022837"/>
    </source>
</evidence>
<dbReference type="NCBIfam" id="TIGR00232">
    <property type="entry name" value="tktlase_bact"/>
    <property type="match status" value="1"/>
</dbReference>
<evidence type="ECO:0000313" key="21">
    <source>
        <dbReference type="EMBL" id="CUK27011.1"/>
    </source>
</evidence>
<evidence type="ECO:0000256" key="16">
    <source>
        <dbReference type="PIRSR" id="PIRSR605478-2"/>
    </source>
</evidence>
<feature type="binding site" evidence="16">
    <location>
        <position position="390"/>
    </location>
    <ligand>
        <name>substrate</name>
    </ligand>
</feature>
<dbReference type="Gene3D" id="3.40.50.970">
    <property type="match status" value="2"/>
</dbReference>
<keyword evidence="9 18" id="KW-0479">Metal-binding</keyword>
<protein>
    <recommendedName>
        <fullName evidence="7 14">Transketolase</fullName>
        <ecNumber evidence="7 14">2.2.1.1</ecNumber>
    </recommendedName>
</protein>
<comment type="cofactor">
    <cofactor evidence="17">
        <name>thiamine diphosphate</name>
        <dbReference type="ChEBI" id="CHEBI:58937"/>
    </cofactor>
    <text evidence="17">Binds 1 thiamine pyrophosphate per subunit. During the reaction, the substrate forms a covalent intermediate with the cofactor.</text>
</comment>
<dbReference type="GO" id="GO:0046872">
    <property type="term" value="F:metal ion binding"/>
    <property type="evidence" value="ECO:0007669"/>
    <property type="project" value="UniProtKB-KW"/>
</dbReference>
<comment type="similarity">
    <text evidence="5">Belongs to the transketolase family.</text>
</comment>
<dbReference type="InterPro" id="IPR005474">
    <property type="entry name" value="Transketolase_N"/>
</dbReference>
<keyword evidence="10" id="KW-0106">Calcium</keyword>
<feature type="domain" description="Transketolase-like pyrimidine-binding" evidence="20">
    <location>
        <begin position="360"/>
        <end position="531"/>
    </location>
</feature>
<keyword evidence="11 18" id="KW-0460">Magnesium</keyword>
<evidence type="ECO:0000256" key="18">
    <source>
        <dbReference type="PIRSR" id="PIRSR605478-4"/>
    </source>
</evidence>
<dbReference type="PROSITE" id="PS00802">
    <property type="entry name" value="TRANSKETOLASE_2"/>
    <property type="match status" value="1"/>
</dbReference>
<feature type="site" description="Important for catalytic activity" evidence="19">
    <location>
        <position position="268"/>
    </location>
</feature>
<feature type="binding site" evidence="16">
    <location>
        <position position="475"/>
    </location>
    <ligand>
        <name>substrate</name>
    </ligand>
</feature>
<dbReference type="FunFam" id="3.40.50.970:FF:000003">
    <property type="entry name" value="Transketolase"/>
    <property type="match status" value="1"/>
</dbReference>
<dbReference type="FunFam" id="3.40.50.920:FF:000003">
    <property type="entry name" value="Transketolase"/>
    <property type="match status" value="1"/>
</dbReference>
<evidence type="ECO:0000256" key="2">
    <source>
        <dbReference type="ARBA" id="ARBA00001941"/>
    </source>
</evidence>
<feature type="binding site" evidence="16">
    <location>
        <position position="363"/>
    </location>
    <ligand>
        <name>substrate</name>
    </ligand>
</feature>
<dbReference type="PANTHER" id="PTHR43522">
    <property type="entry name" value="TRANSKETOLASE"/>
    <property type="match status" value="1"/>
</dbReference>